<evidence type="ECO:0000256" key="3">
    <source>
        <dbReference type="PROSITE-ProRule" id="PRU00221"/>
    </source>
</evidence>
<keyword evidence="1 3" id="KW-0853">WD repeat</keyword>
<accession>A0A1D8NC00</accession>
<dbReference type="PANTHER" id="PTHR44090:SF1">
    <property type="entry name" value="SUPERKILLER COMPLEX PROTEIN 8"/>
    <property type="match status" value="1"/>
</dbReference>
<feature type="repeat" description="WD" evidence="3">
    <location>
        <begin position="223"/>
        <end position="264"/>
    </location>
</feature>
<dbReference type="VEuPathDB" id="FungiDB:YALI0_C20339g"/>
<dbReference type="OrthoDB" id="10251741at2759"/>
<dbReference type="InterPro" id="IPR015943">
    <property type="entry name" value="WD40/YVTN_repeat-like_dom_sf"/>
</dbReference>
<dbReference type="Pfam" id="PF00400">
    <property type="entry name" value="WD40"/>
    <property type="match status" value="3"/>
</dbReference>
<evidence type="ECO:0000313" key="6">
    <source>
        <dbReference type="Proteomes" id="UP000182444"/>
    </source>
</evidence>
<feature type="repeat" description="WD" evidence="3">
    <location>
        <begin position="12"/>
        <end position="51"/>
    </location>
</feature>
<dbReference type="PANTHER" id="PTHR44090">
    <property type="entry name" value="WD REPEAT-CONTAINING PROTEIN 61"/>
    <property type="match status" value="1"/>
</dbReference>
<feature type="repeat" description="WD" evidence="3">
    <location>
        <begin position="181"/>
        <end position="222"/>
    </location>
</feature>
<dbReference type="Proteomes" id="UP000182444">
    <property type="component" value="Chromosome 1C"/>
</dbReference>
<dbReference type="GO" id="GO:0032991">
    <property type="term" value="C:protein-containing complex"/>
    <property type="evidence" value="ECO:0007669"/>
    <property type="project" value="UniProtKB-ARBA"/>
</dbReference>
<dbReference type="InterPro" id="IPR036322">
    <property type="entry name" value="WD40_repeat_dom_sf"/>
</dbReference>
<dbReference type="CDD" id="cd00200">
    <property type="entry name" value="WD40"/>
    <property type="match status" value="1"/>
</dbReference>
<reference evidence="4 6" key="1">
    <citation type="journal article" date="2016" name="PLoS ONE">
        <title>Sequence Assembly of Yarrowia lipolytica Strain W29/CLIB89 Shows Transposable Element Diversity.</title>
        <authorList>
            <person name="Magnan C."/>
            <person name="Yu J."/>
            <person name="Chang I."/>
            <person name="Jahn E."/>
            <person name="Kanomata Y."/>
            <person name="Wu J."/>
            <person name="Zeller M."/>
            <person name="Oakes M."/>
            <person name="Baldi P."/>
            <person name="Sandmeyer S."/>
        </authorList>
    </citation>
    <scope>NUCLEOTIDE SEQUENCE [LARGE SCALE GENOMIC DNA]</scope>
    <source>
        <strain evidence="4">CLIB89</strain>
        <strain evidence="6">CLIB89(W29)</strain>
    </source>
</reference>
<dbReference type="PROSITE" id="PS50082">
    <property type="entry name" value="WD_REPEATS_2"/>
    <property type="match status" value="3"/>
</dbReference>
<keyword evidence="2" id="KW-0677">Repeat</keyword>
<dbReference type="EMBL" id="CP017555">
    <property type="protein sequence ID" value="AOW03155.1"/>
    <property type="molecule type" value="Genomic_DNA"/>
</dbReference>
<evidence type="ECO:0000313" key="5">
    <source>
        <dbReference type="EMBL" id="RDW23333.1"/>
    </source>
</evidence>
<protein>
    <submittedName>
        <fullName evidence="5">WD40-repeat-containing domain protein</fullName>
    </submittedName>
</protein>
<dbReference type="GeneID" id="2909878"/>
<dbReference type="SUPFAM" id="SSF50978">
    <property type="entry name" value="WD40 repeat-like"/>
    <property type="match status" value="1"/>
</dbReference>
<reference evidence="5 7" key="2">
    <citation type="submission" date="2018-07" db="EMBL/GenBank/DDBJ databases">
        <title>Draft Genome Assemblies for Five Robust Yarrowia lipolytica Strains Exhibiting High Lipid Production and Pentose Sugar Utilization and Sugar Alcohol Secretion from Undetoxified Lignocellulosic Biomass Hydrolysates.</title>
        <authorList>
            <consortium name="DOE Joint Genome Institute"/>
            <person name="Walker C."/>
            <person name="Ryu S."/>
            <person name="Na H."/>
            <person name="Zane M."/>
            <person name="LaButti K."/>
            <person name="Lipzen A."/>
            <person name="Haridas S."/>
            <person name="Barry K."/>
            <person name="Grigoriev I.V."/>
            <person name="Quarterman J."/>
            <person name="Slininger P."/>
            <person name="Dien B."/>
            <person name="Trinh C.T."/>
        </authorList>
    </citation>
    <scope>NUCLEOTIDE SEQUENCE [LARGE SCALE GENOMIC DNA]</scope>
    <source>
        <strain evidence="5 7">YB392</strain>
    </source>
</reference>
<name>A0A1D8NC00_YARLL</name>
<dbReference type="OMA" id="LDSSMCL"/>
<dbReference type="InterPro" id="IPR001680">
    <property type="entry name" value="WD40_rpt"/>
</dbReference>
<sequence length="312" mass="33398">MSKPYIQSLSLADAHKADIFSVATTDKYTISASADGTVKLWENNDSNPAGSVLATNAVGFHHVATDTNGDILAAVAFDGALSLFDLRSLEPIATKINNEVSGIWAVAISGNGHMMAVTNTSGHVFQWNLETDELVHKFPVTRPSHGICVDFSQCGEYISSGHENGGLYLFSTQTGRLMYSLLGHSTPIRSVKISPNSSLLAVGDDSGIVYLYHISSGEYYTNLTGHDTWVMAVAWNESGEYVLSGSYDGKMKVWSTENKTCVCTQTALTTPVFTVAWLKKGWGLGVIGGKNQGFVAGGVGKNLVWCREAAGE</sequence>
<evidence type="ECO:0000313" key="7">
    <source>
        <dbReference type="Proteomes" id="UP000256601"/>
    </source>
</evidence>
<organism evidence="4 6">
    <name type="scientific">Yarrowia lipolytica</name>
    <name type="common">Candida lipolytica</name>
    <dbReference type="NCBI Taxonomy" id="4952"/>
    <lineage>
        <taxon>Eukaryota</taxon>
        <taxon>Fungi</taxon>
        <taxon>Dikarya</taxon>
        <taxon>Ascomycota</taxon>
        <taxon>Saccharomycotina</taxon>
        <taxon>Dipodascomycetes</taxon>
        <taxon>Dipodascales</taxon>
        <taxon>Dipodascales incertae sedis</taxon>
        <taxon>Yarrowia</taxon>
    </lineage>
</organism>
<evidence type="ECO:0000313" key="4">
    <source>
        <dbReference type="EMBL" id="AOW03155.1"/>
    </source>
</evidence>
<dbReference type="Gene3D" id="2.130.10.10">
    <property type="entry name" value="YVTN repeat-like/Quinoprotein amine dehydrogenase"/>
    <property type="match status" value="1"/>
</dbReference>
<proteinExistence type="predicted"/>
<dbReference type="InterPro" id="IPR051510">
    <property type="entry name" value="SKI8"/>
</dbReference>
<dbReference type="VEuPathDB" id="FungiDB:YALI1_C28434g"/>
<dbReference type="PROSITE" id="PS50294">
    <property type="entry name" value="WD_REPEATS_REGION"/>
    <property type="match status" value="1"/>
</dbReference>
<dbReference type="GO" id="GO:0005634">
    <property type="term" value="C:nucleus"/>
    <property type="evidence" value="ECO:0007669"/>
    <property type="project" value="TreeGrafter"/>
</dbReference>
<evidence type="ECO:0000256" key="1">
    <source>
        <dbReference type="ARBA" id="ARBA00022574"/>
    </source>
</evidence>
<dbReference type="RefSeq" id="XP_502048.1">
    <property type="nucleotide sequence ID" value="XM_502048.1"/>
</dbReference>
<dbReference type="Proteomes" id="UP000256601">
    <property type="component" value="Unassembled WGS sequence"/>
</dbReference>
<dbReference type="SMART" id="SM00320">
    <property type="entry name" value="WD40"/>
    <property type="match status" value="6"/>
</dbReference>
<dbReference type="AlphaFoldDB" id="A0A1D8NC00"/>
<dbReference type="KEGG" id="yli:2909878"/>
<evidence type="ECO:0000256" key="2">
    <source>
        <dbReference type="ARBA" id="ARBA00022737"/>
    </source>
</evidence>
<dbReference type="eggNOG" id="KOG4155">
    <property type="taxonomic scope" value="Eukaryota"/>
</dbReference>
<dbReference type="EMBL" id="KZ859092">
    <property type="protein sequence ID" value="RDW23333.1"/>
    <property type="molecule type" value="Genomic_DNA"/>
</dbReference>
<gene>
    <name evidence="5" type="ORF">B0I71DRAFT_136105</name>
    <name evidence="4" type="ORF">YALI1_C28434g</name>
</gene>